<feature type="region of interest" description="Disordered" evidence="2">
    <location>
        <begin position="731"/>
        <end position="756"/>
    </location>
</feature>
<evidence type="ECO:0000259" key="4">
    <source>
        <dbReference type="Pfam" id="PF02225"/>
    </source>
</evidence>
<dbReference type="SUPFAM" id="SSF47672">
    <property type="entry name" value="Transferrin receptor-like dimerisation domain"/>
    <property type="match status" value="1"/>
</dbReference>
<gene>
    <name evidence="7" type="ORF">NP233_g571</name>
</gene>
<keyword evidence="3" id="KW-0812">Transmembrane</keyword>
<feature type="transmembrane region" description="Helical" evidence="3">
    <location>
        <begin position="34"/>
        <end position="54"/>
    </location>
</feature>
<dbReference type="GO" id="GO:0004180">
    <property type="term" value="F:carboxypeptidase activity"/>
    <property type="evidence" value="ECO:0007669"/>
    <property type="project" value="TreeGrafter"/>
</dbReference>
<dbReference type="CDD" id="cd02121">
    <property type="entry name" value="PA_GCPII_like"/>
    <property type="match status" value="1"/>
</dbReference>
<dbReference type="Gene3D" id="3.40.630.10">
    <property type="entry name" value="Zn peptidases"/>
    <property type="match status" value="1"/>
</dbReference>
<proteinExistence type="inferred from homology"/>
<dbReference type="FunFam" id="3.40.630.10:FF:000101">
    <property type="entry name" value="N-acetylated alpha-linked acidic dipeptidase like 1"/>
    <property type="match status" value="1"/>
</dbReference>
<comment type="caution">
    <text evidence="7">The sequence shown here is derived from an EMBL/GenBank/DDBJ whole genome shotgun (WGS) entry which is preliminary data.</text>
</comment>
<dbReference type="Pfam" id="PF04389">
    <property type="entry name" value="Peptidase_M28"/>
    <property type="match status" value="1"/>
</dbReference>
<dbReference type="InterPro" id="IPR046450">
    <property type="entry name" value="PA_dom_sf"/>
</dbReference>
<dbReference type="SUPFAM" id="SSF52025">
    <property type="entry name" value="PA domain"/>
    <property type="match status" value="1"/>
</dbReference>
<keyword evidence="3" id="KW-0472">Membrane</keyword>
<evidence type="ECO:0000256" key="3">
    <source>
        <dbReference type="SAM" id="Phobius"/>
    </source>
</evidence>
<dbReference type="InterPro" id="IPR007484">
    <property type="entry name" value="Peptidase_M28"/>
</dbReference>
<dbReference type="SUPFAM" id="SSF53187">
    <property type="entry name" value="Zn-dependent exopeptidases"/>
    <property type="match status" value="1"/>
</dbReference>
<dbReference type="PANTHER" id="PTHR10404:SF46">
    <property type="entry name" value="VACUOLAR PROTEIN SORTING-ASSOCIATED PROTEIN 70"/>
    <property type="match status" value="1"/>
</dbReference>
<dbReference type="PANTHER" id="PTHR10404">
    <property type="entry name" value="N-ACETYLATED-ALPHA-LINKED ACIDIC DIPEPTIDASE"/>
    <property type="match status" value="1"/>
</dbReference>
<dbReference type="Pfam" id="PF04253">
    <property type="entry name" value="TFR_dimer"/>
    <property type="match status" value="1"/>
</dbReference>
<dbReference type="EMBL" id="JANIEX010000016">
    <property type="protein sequence ID" value="KAJ3576237.1"/>
    <property type="molecule type" value="Genomic_DNA"/>
</dbReference>
<feature type="domain" description="PA" evidence="4">
    <location>
        <begin position="220"/>
        <end position="299"/>
    </location>
</feature>
<dbReference type="InterPro" id="IPR003137">
    <property type="entry name" value="PA_domain"/>
</dbReference>
<sequence length="897" mass="100471">MVELKAEKNEGGGSFVDEAQVTVTRPRRPFFRRLARFLTLLGIGSFLIILHLHWTAEQKTCSWKRRNNDRFGHAAEKAFFSVLDSENAIKVSRQYAGQPHLAGTDGDFKTAELFLSIFQESFNITPPESIPVFDAGSTESQDATRGIVERDAPSAWIDKYYPVMNTPLDRALQILEDDGSVLWDADLKEHAPEGDDKDQDAVKYADAVPTFHGLSISGDVTGHLIDGNYCSKEDYDKLATDGAPLEGSIVLCRYGGIFRGLKVKGGQDNGAVGVLIYSDPRDDGTVVEENGYAAYPDGPARNPTSVQRGSVQFLSIYPGDPTTPGYPSYENATRAEGTNIPSIPSLPISWNNAKQLLQVLQSDGPLHGKQVRLSNNVDTRVIPIWNVIGVIPGYVKNEVVVAGNHRDAWVLGAVDPSSGTVSTHEVIRGLGHLLKKGWKPLRTIIIASWDAEEYGLIGSTEWGEDFADWIDEHVVAYFNLEANRTLWDARNDDGVLLETVPSLGAAIRVAQTELEVAVTAADNLGVSPLGSGSDYTVFLQRNGVPSTNEGFSSTSHDPVYHYHSVYDSEPWQEKYGDPGFARHIAVAQHLGLQLMRLANAPLLPFNTTHYVTQLEGYLDTVESLPETQALDLDLRSVRKALRKVKLASRSLDREKRRAEHQLRRVILRWWKHHRRHHRHGHHPHHPDRFSIFGVLFHRIKAWIASDRMLEAFSFLSSHRLSISYDGYAPPTSWEQPSTADDVSKDDGGDNVQPSSPLEFDQKCHFYEMISTIYTELNLDSKHDSFNHPGNDHKHGHDHHNRHHKRWRKALIRAIRRVRVVNDKLRSFERGFISEDGIKDREWFRHLGVAPGKWLGYGATTLPGLTEAIVFDQDKDAAKHEAKRLVDSLEKIATKLRA</sequence>
<keyword evidence="8" id="KW-1185">Reference proteome</keyword>
<keyword evidence="3" id="KW-1133">Transmembrane helix</keyword>
<dbReference type="Proteomes" id="UP001213000">
    <property type="component" value="Unassembled WGS sequence"/>
</dbReference>
<feature type="domain" description="Peptidase M28" evidence="6">
    <location>
        <begin position="386"/>
        <end position="567"/>
    </location>
</feature>
<protein>
    <recommendedName>
        <fullName evidence="9">Zn-dependent exopeptidase</fullName>
    </recommendedName>
</protein>
<evidence type="ECO:0000256" key="1">
    <source>
        <dbReference type="ARBA" id="ARBA00005634"/>
    </source>
</evidence>
<evidence type="ECO:0000256" key="2">
    <source>
        <dbReference type="SAM" id="MobiDB-lite"/>
    </source>
</evidence>
<dbReference type="InterPro" id="IPR036757">
    <property type="entry name" value="TFR-like_dimer_dom_sf"/>
</dbReference>
<evidence type="ECO:0000313" key="7">
    <source>
        <dbReference type="EMBL" id="KAJ3576237.1"/>
    </source>
</evidence>
<dbReference type="CDD" id="cd08022">
    <property type="entry name" value="M28_PSMA_like"/>
    <property type="match status" value="1"/>
</dbReference>
<dbReference type="InterPro" id="IPR007365">
    <property type="entry name" value="TFR-like_dimer_dom"/>
</dbReference>
<evidence type="ECO:0000259" key="6">
    <source>
        <dbReference type="Pfam" id="PF04389"/>
    </source>
</evidence>
<comment type="similarity">
    <text evidence="1">Belongs to the peptidase M28 family. M28B subfamily.</text>
</comment>
<dbReference type="Gene3D" id="1.20.930.40">
    <property type="entry name" value="Transferrin receptor-like, dimerisation domain"/>
    <property type="match status" value="1"/>
</dbReference>
<dbReference type="Gene3D" id="3.50.30.30">
    <property type="match status" value="1"/>
</dbReference>
<dbReference type="InterPro" id="IPR039373">
    <property type="entry name" value="Peptidase_M28B"/>
</dbReference>
<evidence type="ECO:0008006" key="9">
    <source>
        <dbReference type="Google" id="ProtNLM"/>
    </source>
</evidence>
<evidence type="ECO:0000313" key="8">
    <source>
        <dbReference type="Proteomes" id="UP001213000"/>
    </source>
</evidence>
<accession>A0AAD5W1K8</accession>
<reference evidence="7" key="1">
    <citation type="submission" date="2022-07" db="EMBL/GenBank/DDBJ databases">
        <title>Genome Sequence of Leucocoprinus birnbaumii.</title>
        <authorList>
            <person name="Buettner E."/>
        </authorList>
    </citation>
    <scope>NUCLEOTIDE SEQUENCE</scope>
    <source>
        <strain evidence="7">VT141</strain>
    </source>
</reference>
<feature type="domain" description="Transferrin receptor-like dimerisation" evidence="5">
    <location>
        <begin position="801"/>
        <end position="895"/>
    </location>
</feature>
<name>A0AAD5W1K8_9AGAR</name>
<dbReference type="Pfam" id="PF02225">
    <property type="entry name" value="PA"/>
    <property type="match status" value="1"/>
</dbReference>
<dbReference type="AlphaFoldDB" id="A0AAD5W1K8"/>
<organism evidence="7 8">
    <name type="scientific">Leucocoprinus birnbaumii</name>
    <dbReference type="NCBI Taxonomy" id="56174"/>
    <lineage>
        <taxon>Eukaryota</taxon>
        <taxon>Fungi</taxon>
        <taxon>Dikarya</taxon>
        <taxon>Basidiomycota</taxon>
        <taxon>Agaricomycotina</taxon>
        <taxon>Agaricomycetes</taxon>
        <taxon>Agaricomycetidae</taxon>
        <taxon>Agaricales</taxon>
        <taxon>Agaricineae</taxon>
        <taxon>Agaricaceae</taxon>
        <taxon>Leucocoprinus</taxon>
    </lineage>
</organism>
<evidence type="ECO:0000259" key="5">
    <source>
        <dbReference type="Pfam" id="PF04253"/>
    </source>
</evidence>